<sequence length="136" mass="15539">MVRHQVCLSHNKSLVWLKRHMTPGQTEATLLDQLVIIIILKPNNTVMRAAVTSSKYFGIEPLSSRATPHLLVPEGAAHQLWSERALMRVVWPGYRPDQDSERALDILTEVVETQFGSDENRLMSKLVTEKRKKPQQ</sequence>
<evidence type="ECO:0000313" key="2">
    <source>
        <dbReference type="Proteomes" id="UP001283361"/>
    </source>
</evidence>
<name>A0AAE1DJT9_9GAST</name>
<dbReference type="EMBL" id="JAWDGP010003546">
    <property type="protein sequence ID" value="KAK3773266.1"/>
    <property type="molecule type" value="Genomic_DNA"/>
</dbReference>
<keyword evidence="2" id="KW-1185">Reference proteome</keyword>
<gene>
    <name evidence="1" type="ORF">RRG08_053651</name>
</gene>
<dbReference type="Proteomes" id="UP001283361">
    <property type="component" value="Unassembled WGS sequence"/>
</dbReference>
<dbReference type="AlphaFoldDB" id="A0AAE1DJT9"/>
<organism evidence="1 2">
    <name type="scientific">Elysia crispata</name>
    <name type="common">lettuce slug</name>
    <dbReference type="NCBI Taxonomy" id="231223"/>
    <lineage>
        <taxon>Eukaryota</taxon>
        <taxon>Metazoa</taxon>
        <taxon>Spiralia</taxon>
        <taxon>Lophotrochozoa</taxon>
        <taxon>Mollusca</taxon>
        <taxon>Gastropoda</taxon>
        <taxon>Heterobranchia</taxon>
        <taxon>Euthyneura</taxon>
        <taxon>Panpulmonata</taxon>
        <taxon>Sacoglossa</taxon>
        <taxon>Placobranchoidea</taxon>
        <taxon>Plakobranchidae</taxon>
        <taxon>Elysia</taxon>
    </lineage>
</organism>
<protein>
    <submittedName>
        <fullName evidence="1">Uncharacterized protein</fullName>
    </submittedName>
</protein>
<evidence type="ECO:0000313" key="1">
    <source>
        <dbReference type="EMBL" id="KAK3773266.1"/>
    </source>
</evidence>
<reference evidence="1" key="1">
    <citation type="journal article" date="2023" name="G3 (Bethesda)">
        <title>A reference genome for the long-term kleptoplast-retaining sea slug Elysia crispata morphotype clarki.</title>
        <authorList>
            <person name="Eastman K.E."/>
            <person name="Pendleton A.L."/>
            <person name="Shaikh M.A."/>
            <person name="Suttiyut T."/>
            <person name="Ogas R."/>
            <person name="Tomko P."/>
            <person name="Gavelis G."/>
            <person name="Widhalm J.R."/>
            <person name="Wisecaver J.H."/>
        </authorList>
    </citation>
    <scope>NUCLEOTIDE SEQUENCE</scope>
    <source>
        <strain evidence="1">ECLA1</strain>
    </source>
</reference>
<accession>A0AAE1DJT9</accession>
<proteinExistence type="predicted"/>
<comment type="caution">
    <text evidence="1">The sequence shown here is derived from an EMBL/GenBank/DDBJ whole genome shotgun (WGS) entry which is preliminary data.</text>
</comment>